<name>A0ABV2X6Z6_9NOCA</name>
<sequence>MTAPQPNRHTTDFGTDEAADVYLAKPKSGPCRYASFDVRANKNTGSSTRRRSPRPHEPDMHLSLSIGAIVFEFAACSSVARTYLDDLERHCIADWATVTDADPAGLPRLPAEQLFLQKT</sequence>
<dbReference type="Proteomes" id="UP001550535">
    <property type="component" value="Unassembled WGS sequence"/>
</dbReference>
<comment type="caution">
    <text evidence="2">The sequence shown here is derived from an EMBL/GenBank/DDBJ whole genome shotgun (WGS) entry which is preliminary data.</text>
</comment>
<gene>
    <name evidence="2" type="ORF">ABZ507_07560</name>
</gene>
<dbReference type="RefSeq" id="WP_357990500.1">
    <property type="nucleotide sequence ID" value="NZ_JBEYBR010000013.1"/>
</dbReference>
<protein>
    <submittedName>
        <fullName evidence="2">Uncharacterized protein</fullName>
    </submittedName>
</protein>
<keyword evidence="3" id="KW-1185">Reference proteome</keyword>
<evidence type="ECO:0000313" key="2">
    <source>
        <dbReference type="EMBL" id="MEU2121680.1"/>
    </source>
</evidence>
<feature type="region of interest" description="Disordered" evidence="1">
    <location>
        <begin position="40"/>
        <end position="59"/>
    </location>
</feature>
<accession>A0ABV2X6Z6</accession>
<evidence type="ECO:0000256" key="1">
    <source>
        <dbReference type="SAM" id="MobiDB-lite"/>
    </source>
</evidence>
<reference evidence="2 3" key="1">
    <citation type="submission" date="2024-06" db="EMBL/GenBank/DDBJ databases">
        <title>The Natural Products Discovery Center: Release of the First 8490 Sequenced Strains for Exploring Actinobacteria Biosynthetic Diversity.</title>
        <authorList>
            <person name="Kalkreuter E."/>
            <person name="Kautsar S.A."/>
            <person name="Yang D."/>
            <person name="Bader C.D."/>
            <person name="Teijaro C.N."/>
            <person name="Fluegel L."/>
            <person name="Davis C.M."/>
            <person name="Simpson J.R."/>
            <person name="Lauterbach L."/>
            <person name="Steele A.D."/>
            <person name="Gui C."/>
            <person name="Meng S."/>
            <person name="Li G."/>
            <person name="Viehrig K."/>
            <person name="Ye F."/>
            <person name="Su P."/>
            <person name="Kiefer A.F."/>
            <person name="Nichols A."/>
            <person name="Cepeda A.J."/>
            <person name="Yan W."/>
            <person name="Fan B."/>
            <person name="Jiang Y."/>
            <person name="Adhikari A."/>
            <person name="Zheng C.-J."/>
            <person name="Schuster L."/>
            <person name="Cowan T.M."/>
            <person name="Smanski M.J."/>
            <person name="Chevrette M.G."/>
            <person name="De Carvalho L.P.S."/>
            <person name="Shen B."/>
        </authorList>
    </citation>
    <scope>NUCLEOTIDE SEQUENCE [LARGE SCALE GENOMIC DNA]</scope>
    <source>
        <strain evidence="2 3">NPDC019434</strain>
    </source>
</reference>
<organism evidence="2 3">
    <name type="scientific">Nocardia niwae</name>
    <dbReference type="NCBI Taxonomy" id="626084"/>
    <lineage>
        <taxon>Bacteria</taxon>
        <taxon>Bacillati</taxon>
        <taxon>Actinomycetota</taxon>
        <taxon>Actinomycetes</taxon>
        <taxon>Mycobacteriales</taxon>
        <taxon>Nocardiaceae</taxon>
        <taxon>Nocardia</taxon>
    </lineage>
</organism>
<evidence type="ECO:0000313" key="3">
    <source>
        <dbReference type="Proteomes" id="UP001550535"/>
    </source>
</evidence>
<dbReference type="EMBL" id="JBEYBR010000013">
    <property type="protein sequence ID" value="MEU2121680.1"/>
    <property type="molecule type" value="Genomic_DNA"/>
</dbReference>
<proteinExistence type="predicted"/>